<feature type="compositionally biased region" description="Polar residues" evidence="7">
    <location>
        <begin position="77"/>
        <end position="99"/>
    </location>
</feature>
<dbReference type="GO" id="GO:0060271">
    <property type="term" value="P:cilium assembly"/>
    <property type="evidence" value="ECO:0007669"/>
    <property type="project" value="TreeGrafter"/>
</dbReference>
<keyword evidence="3" id="KW-0436">Ligase</keyword>
<dbReference type="GO" id="GO:0005930">
    <property type="term" value="C:axoneme"/>
    <property type="evidence" value="ECO:0007669"/>
    <property type="project" value="TreeGrafter"/>
</dbReference>
<feature type="compositionally biased region" description="Low complexity" evidence="7">
    <location>
        <begin position="813"/>
        <end position="822"/>
    </location>
</feature>
<evidence type="ECO:0000313" key="9">
    <source>
        <dbReference type="Proteomes" id="UP001152759"/>
    </source>
</evidence>
<evidence type="ECO:0008006" key="10">
    <source>
        <dbReference type="Google" id="ProtNLM"/>
    </source>
</evidence>
<dbReference type="PROSITE" id="PS51221">
    <property type="entry name" value="TTL"/>
    <property type="match status" value="1"/>
</dbReference>
<evidence type="ECO:0000256" key="6">
    <source>
        <dbReference type="ARBA" id="ARBA00023212"/>
    </source>
</evidence>
<evidence type="ECO:0000256" key="2">
    <source>
        <dbReference type="ARBA" id="ARBA00022490"/>
    </source>
</evidence>
<protein>
    <recommendedName>
        <fullName evidence="10">Tubulin glycylase 3A</fullName>
    </recommendedName>
</protein>
<reference evidence="8" key="1">
    <citation type="submission" date="2021-12" db="EMBL/GenBank/DDBJ databases">
        <authorList>
            <person name="King R."/>
        </authorList>
    </citation>
    <scope>NUCLEOTIDE SEQUENCE</scope>
</reference>
<feature type="region of interest" description="Disordered" evidence="7">
    <location>
        <begin position="172"/>
        <end position="198"/>
    </location>
</feature>
<feature type="region of interest" description="Disordered" evidence="7">
    <location>
        <begin position="1"/>
        <end position="118"/>
    </location>
</feature>
<feature type="compositionally biased region" description="Pro residues" evidence="7">
    <location>
        <begin position="33"/>
        <end position="45"/>
    </location>
</feature>
<keyword evidence="6" id="KW-0206">Cytoskeleton</keyword>
<dbReference type="GO" id="GO:0003341">
    <property type="term" value="P:cilium movement"/>
    <property type="evidence" value="ECO:0007669"/>
    <property type="project" value="TreeGrafter"/>
</dbReference>
<sequence length="1007" mass="113618">MAPSQDVVEAEVRPRRRPRGSSLSLSGSESEAPPRPATSPAPWPPQKTLLRFKSPSCSQLSLGSSGGSADSGLGSSVTSAEASPRSSVCSGESRCSTSCACPFRPRKQGRPPAPAERRENAISNKLKHLKMLVDKAIKWHKTFTILGPFSSVRESLKLRGWVEKYGDGQLRPQPAESCKTGSGSGSSGSSCSPGGSLHPNLTPEQREALLVTRLLRDASVDLLWTMHNHIIDWKQLDKSTIVSRFPRAYFTTKVGLCDNLQQIQWFCESGVANILFPRCYNITSTDELNAFIHDFRLTACHSLLRFVVQSIDDERPDFFTDEGKVPLCAVEFAARRCAELICVRQHEDIDQRDHAKVWDHQWDQFLTWYYLLVHDNVPFVSATVNQINAIYTCSKHTVESIQPFWPQWHLDGVHNIWIVKPAAKSRGRGIQVTPKLEDILARISNINSKDPRYVVQKYIEKPLLIYNTKFDIRQWFLVTNIYPLTIWMYKESYLRFCSQSFSLKNMHESIHLSNNAVQCKYKNGERDKNLPDENMWDCYTFQTYLRTIGQAGLWETVIYPGMREGIVGTLLASQDQMDQRKNCFELFGADFMLANDFFPWLIEINSSPCMAASTSVTARMCAQVLEDVVKVVIDRREDKYADTGMFELAFKQHTSPTQPYMGQNLTVRGVKIQDSPKAKRKKRAPPPPINCRPLPSPRVIDFLDDLKTHLKESPANSAAATVDSDASSEDDLDIVCITPRAAPEAKSPPIRVGVQVPEVRKEPEERPMSEADKKDSKDNGNSGATTITEVKVTISPETEDVIRNDNEVEESVESLTESTGVSPRSPRSPRNKNKVWNSKDIADQIEMLSKWKQKMRETRVNCEEVITNLHHITNHSPRHGQRQEQDAGRVQTQTRDTATEKPASRKRLLEKLPTVRRGTVARRHGHRECAKLPATAPTMKSGQRKHTLPRIARKRPEPQSESDDVNNNLYAVGMSLKSLKIVTKDQIVLPPSYEFANHLTVPEILQN</sequence>
<dbReference type="PANTHER" id="PTHR45870:SF2">
    <property type="entry name" value="TUBULIN MONOGLYCYLASE TTLL3"/>
    <property type="match status" value="1"/>
</dbReference>
<dbReference type="AlphaFoldDB" id="A0A9P0CB72"/>
<dbReference type="GO" id="GO:0070736">
    <property type="term" value="F:protein-glycine ligase activity, initiating"/>
    <property type="evidence" value="ECO:0007669"/>
    <property type="project" value="TreeGrafter"/>
</dbReference>
<dbReference type="Proteomes" id="UP001152759">
    <property type="component" value="Chromosome 7"/>
</dbReference>
<gene>
    <name evidence="8" type="ORF">BEMITA_LOCUS11579</name>
</gene>
<evidence type="ECO:0000256" key="7">
    <source>
        <dbReference type="SAM" id="MobiDB-lite"/>
    </source>
</evidence>
<feature type="compositionally biased region" description="Low complexity" evidence="7">
    <location>
        <begin position="20"/>
        <end position="31"/>
    </location>
</feature>
<keyword evidence="5" id="KW-0067">ATP-binding</keyword>
<feature type="region of interest" description="Disordered" evidence="7">
    <location>
        <begin position="872"/>
        <end position="904"/>
    </location>
</feature>
<feature type="compositionally biased region" description="Low complexity" evidence="7">
    <location>
        <begin position="54"/>
        <end position="76"/>
    </location>
</feature>
<dbReference type="Pfam" id="PF03133">
    <property type="entry name" value="TTL"/>
    <property type="match status" value="1"/>
</dbReference>
<evidence type="ECO:0000256" key="4">
    <source>
        <dbReference type="ARBA" id="ARBA00022741"/>
    </source>
</evidence>
<feature type="compositionally biased region" description="Low complexity" evidence="7">
    <location>
        <begin position="187"/>
        <end position="196"/>
    </location>
</feature>
<dbReference type="KEGG" id="btab:109032760"/>
<dbReference type="EMBL" id="OU963868">
    <property type="protein sequence ID" value="CAH0775355.1"/>
    <property type="molecule type" value="Genomic_DNA"/>
</dbReference>
<keyword evidence="2" id="KW-0963">Cytoplasm</keyword>
<feature type="region of interest" description="Disordered" evidence="7">
    <location>
        <begin position="937"/>
        <end position="965"/>
    </location>
</feature>
<dbReference type="InterPro" id="IPR004344">
    <property type="entry name" value="TTL/TTLL_fam"/>
</dbReference>
<evidence type="ECO:0000256" key="5">
    <source>
        <dbReference type="ARBA" id="ARBA00022840"/>
    </source>
</evidence>
<feature type="compositionally biased region" description="Pro residues" evidence="7">
    <location>
        <begin position="685"/>
        <end position="696"/>
    </location>
</feature>
<evidence type="ECO:0000313" key="8">
    <source>
        <dbReference type="EMBL" id="CAH0775355.1"/>
    </source>
</evidence>
<keyword evidence="9" id="KW-1185">Reference proteome</keyword>
<keyword evidence="4" id="KW-0547">Nucleotide-binding</keyword>
<feature type="compositionally biased region" description="Basic and acidic residues" evidence="7">
    <location>
        <begin position="758"/>
        <end position="778"/>
    </location>
</feature>
<dbReference type="InterPro" id="IPR051437">
    <property type="entry name" value="TTLL_monoglycylase"/>
</dbReference>
<organism evidence="8 9">
    <name type="scientific">Bemisia tabaci</name>
    <name type="common">Sweetpotato whitefly</name>
    <name type="synonym">Aleurodes tabaci</name>
    <dbReference type="NCBI Taxonomy" id="7038"/>
    <lineage>
        <taxon>Eukaryota</taxon>
        <taxon>Metazoa</taxon>
        <taxon>Ecdysozoa</taxon>
        <taxon>Arthropoda</taxon>
        <taxon>Hexapoda</taxon>
        <taxon>Insecta</taxon>
        <taxon>Pterygota</taxon>
        <taxon>Neoptera</taxon>
        <taxon>Paraneoptera</taxon>
        <taxon>Hemiptera</taxon>
        <taxon>Sternorrhyncha</taxon>
        <taxon>Aleyrodoidea</taxon>
        <taxon>Aleyrodidae</taxon>
        <taxon>Aleyrodinae</taxon>
        <taxon>Bemisia</taxon>
    </lineage>
</organism>
<dbReference type="GO" id="GO:0015630">
    <property type="term" value="C:microtubule cytoskeleton"/>
    <property type="evidence" value="ECO:0007669"/>
    <property type="project" value="TreeGrafter"/>
</dbReference>
<dbReference type="Gene3D" id="3.30.470.20">
    <property type="entry name" value="ATP-grasp fold, B domain"/>
    <property type="match status" value="1"/>
</dbReference>
<feature type="region of interest" description="Disordered" evidence="7">
    <location>
        <begin position="672"/>
        <end position="696"/>
    </location>
</feature>
<proteinExistence type="predicted"/>
<feature type="compositionally biased region" description="Polar residues" evidence="7">
    <location>
        <begin position="779"/>
        <end position="788"/>
    </location>
</feature>
<dbReference type="GO" id="GO:0005524">
    <property type="term" value="F:ATP binding"/>
    <property type="evidence" value="ECO:0007669"/>
    <property type="project" value="UniProtKB-KW"/>
</dbReference>
<dbReference type="SUPFAM" id="SSF56059">
    <property type="entry name" value="Glutathione synthetase ATP-binding domain-like"/>
    <property type="match status" value="1"/>
</dbReference>
<dbReference type="PANTHER" id="PTHR45870">
    <property type="entry name" value="TUBULIN MONOGLYCYLASE TTLL3"/>
    <property type="match status" value="1"/>
</dbReference>
<feature type="compositionally biased region" description="Basic residues" evidence="7">
    <location>
        <begin position="942"/>
        <end position="953"/>
    </location>
</feature>
<accession>A0A9P0CB72</accession>
<evidence type="ECO:0000256" key="3">
    <source>
        <dbReference type="ARBA" id="ARBA00022598"/>
    </source>
</evidence>
<comment type="subcellular location">
    <subcellularLocation>
        <location evidence="1">Cytoplasm</location>
        <location evidence="1">Cytoskeleton</location>
    </subcellularLocation>
</comment>
<feature type="region of interest" description="Disordered" evidence="7">
    <location>
        <begin position="744"/>
        <end position="837"/>
    </location>
</feature>
<name>A0A9P0CB72_BEMTA</name>
<dbReference type="FunFam" id="3.30.470.20:FF:000032">
    <property type="entry name" value="tubulin monoglycylase TTLL3 isoform X2"/>
    <property type="match status" value="1"/>
</dbReference>
<evidence type="ECO:0000256" key="1">
    <source>
        <dbReference type="ARBA" id="ARBA00004245"/>
    </source>
</evidence>